<feature type="transmembrane region" description="Helical" evidence="1">
    <location>
        <begin position="176"/>
        <end position="199"/>
    </location>
</feature>
<proteinExistence type="predicted"/>
<name>A0A836I8V5_9TRYP</name>
<organism evidence="2 3">
    <name type="scientific">Porcisia hertigi</name>
    <dbReference type="NCBI Taxonomy" id="2761500"/>
    <lineage>
        <taxon>Eukaryota</taxon>
        <taxon>Discoba</taxon>
        <taxon>Euglenozoa</taxon>
        <taxon>Kinetoplastea</taxon>
        <taxon>Metakinetoplastina</taxon>
        <taxon>Trypanosomatida</taxon>
        <taxon>Trypanosomatidae</taxon>
        <taxon>Leishmaniinae</taxon>
        <taxon>Porcisia</taxon>
    </lineage>
</organism>
<dbReference type="KEGG" id="phet:94286191"/>
<protein>
    <submittedName>
        <fullName evidence="2">Uncharacterized protein</fullName>
    </submittedName>
</protein>
<evidence type="ECO:0000256" key="1">
    <source>
        <dbReference type="SAM" id="Phobius"/>
    </source>
</evidence>
<evidence type="ECO:0000313" key="2">
    <source>
        <dbReference type="EMBL" id="KAG5489943.1"/>
    </source>
</evidence>
<evidence type="ECO:0000313" key="3">
    <source>
        <dbReference type="Proteomes" id="UP000674318"/>
    </source>
</evidence>
<keyword evidence="1" id="KW-0472">Membrane</keyword>
<dbReference type="AlphaFoldDB" id="A0A836I8V5"/>
<comment type="caution">
    <text evidence="2">The sequence shown here is derived from an EMBL/GenBank/DDBJ whole genome shotgun (WGS) entry which is preliminary data.</text>
</comment>
<keyword evidence="1" id="KW-1133">Transmembrane helix</keyword>
<dbReference type="OrthoDB" id="271420at2759"/>
<sequence length="496" mass="54596">MAKPKAVGAAALLPVRTPLVRFLLNPLVVFIVTFSIRAALFTFRYSVEPYIAYPVIPHPSLGELLGKSATRASSDAAQSAYVIRSGWAAERLVTPPPLHFSMSIPMTEASTWREVVYWRDRGFADGVPFYLQTLAPWYVRFIPSLLAQSPLTGLALSAVDGVTAALISRWSSVTAALLYALFVLNPFIIFTTTSESLTSVELLLMTLTVDFCTQRTKSVIAYAGALLCALTLGSHFIALPMALLAPLGIRSYTVAFSVAVALAASVGIYSMFYLYITEVPHHSTSLYAPPDNGVIWYVRQLILPSFGRCLELFMIQLASMLLIPVSLALPRAYLHQSASSAAHPHLFTEGRLFLVLMAEGLSVFFRSQLTLPYCFLIILHFYSSLNPAATKTVTLEDERVVTYSPYKRVRLLVPIFLQLISVPLEVSFYAGWVIRETANANWKFFADVVFVGSAASFFVLWFTEVMNDALVCEEEEEDGANAVACSAPSLSTKKTD</sequence>
<feature type="transmembrane region" description="Helical" evidence="1">
    <location>
        <begin position="444"/>
        <end position="462"/>
    </location>
</feature>
<gene>
    <name evidence="2" type="ORF">JKF63_00061</name>
</gene>
<feature type="transmembrane region" description="Helical" evidence="1">
    <location>
        <begin position="22"/>
        <end position="43"/>
    </location>
</feature>
<feature type="transmembrane region" description="Helical" evidence="1">
    <location>
        <begin position="252"/>
        <end position="276"/>
    </location>
</feature>
<keyword evidence="1" id="KW-0812">Transmembrane</keyword>
<dbReference type="EMBL" id="JAFJZO010000036">
    <property type="protein sequence ID" value="KAG5489943.1"/>
    <property type="molecule type" value="Genomic_DNA"/>
</dbReference>
<dbReference type="RefSeq" id="XP_067752271.1">
    <property type="nucleotide sequence ID" value="XM_067896114.1"/>
</dbReference>
<feature type="transmembrane region" description="Helical" evidence="1">
    <location>
        <begin position="313"/>
        <end position="334"/>
    </location>
</feature>
<dbReference type="GeneID" id="94286191"/>
<feature type="transmembrane region" description="Helical" evidence="1">
    <location>
        <begin position="219"/>
        <end position="245"/>
    </location>
</feature>
<keyword evidence="3" id="KW-1185">Reference proteome</keyword>
<accession>A0A836I8V5</accession>
<reference evidence="2 3" key="1">
    <citation type="submission" date="2021-02" db="EMBL/GenBank/DDBJ databases">
        <title>Porcisia hertigi Genome sequencing and assembly.</title>
        <authorList>
            <person name="Almutairi H."/>
            <person name="Gatherer D."/>
        </authorList>
    </citation>
    <scope>NUCLEOTIDE SEQUENCE [LARGE SCALE GENOMIC DNA]</scope>
    <source>
        <strain evidence="2 3">C119</strain>
    </source>
</reference>
<dbReference type="Proteomes" id="UP000674318">
    <property type="component" value="Unassembled WGS sequence"/>
</dbReference>
<feature type="transmembrane region" description="Helical" evidence="1">
    <location>
        <begin position="411"/>
        <end position="432"/>
    </location>
</feature>